<proteinExistence type="predicted"/>
<dbReference type="InterPro" id="IPR016181">
    <property type="entry name" value="Acyl_CoA_acyltransferase"/>
</dbReference>
<dbReference type="Gene3D" id="3.40.50.300">
    <property type="entry name" value="P-loop containing nucleotide triphosphate hydrolases"/>
    <property type="match status" value="1"/>
</dbReference>
<dbReference type="Proteomes" id="UP001521222">
    <property type="component" value="Unassembled WGS sequence"/>
</dbReference>
<evidence type="ECO:0000313" key="4">
    <source>
        <dbReference type="Proteomes" id="UP001521222"/>
    </source>
</evidence>
<sequence>MATEETVQLGDAHGPHQASVDAVESILESLKEELVKLRRDHDRHEPEYFRAVKHVSDTDLISFTGRDLESVRVAISAYGLHLLGKIRLPAADNAYIHVRIFGSPKEGTDGSTADEREYSLHSIHTEEIIKDDGDRVYRAIFERNDELECYGFNFNNPGSSAYDMATEFDITEARSADAAAIASLFALSWVSPFTRLQFGQVDSDELTASMVPRIIQRMVKANSKFVVARHLDSGKVAAVAQWTTPVEDELQSVNVESTEEREERQQFEDEAYRRSLPETSNKGLIMAFTVGLRQLRKETLQGRKHFLLENLATHPDYRGKGLASRLIQRTSDLADEQQVLVYLDTASDNPATRLYHRLGFEEQGPPGVCTDIPGHFANIGLIYGAEGYEDDVITCHGPDLEPLTPPPPLVQYTPAFADIERLVQLIVRDVHGHIVSEEEQDAESTHMAERTIAVEEPAYSPAYILGLSGNSGIGKSTLINAILGVLSLCPTSENDAGTLVPMELVQAPHDQLAAYVGRGPLYAGTAEELAELIEPFIQTSDTPMINIGTDSYLESSVWPSVKLARVSFSHPILAKNIILTNLPGITDTNRYRVNATKVYLRKCNFILVAHANTRAGDDPGFKANVLAFQNMKKSGNIAVKIGNTKNPKIPYLLDEIGRLKSIDDREKLVKAEQKHIKSFLAAAKKNGSSGHVEGLERKAYLYKLNIQHCDSFGRHLMAAARARQIKAEMRTWPTQRDLSVLCRIPTNGEEEASQQNHHETRTEIPARFGQAKQDFWAASIFMVLTKLDTSEGAWLDKAGNSVSRWTIWNPLGFSTFLRHEGA</sequence>
<dbReference type="Gene3D" id="3.40.630.30">
    <property type="match status" value="1"/>
</dbReference>
<reference evidence="3 4" key="1">
    <citation type="submission" date="2024-02" db="EMBL/GenBank/DDBJ databases">
        <title>De novo assembly and annotation of 12 fungi associated with fruit tree decline syndrome in Ontario, Canada.</title>
        <authorList>
            <person name="Sulman M."/>
            <person name="Ellouze W."/>
            <person name="Ilyukhin E."/>
        </authorList>
    </citation>
    <scope>NUCLEOTIDE SEQUENCE [LARGE SCALE GENOMIC DNA]</scope>
    <source>
        <strain evidence="3 4">M97-236</strain>
    </source>
</reference>
<keyword evidence="1" id="KW-0175">Coiled coil</keyword>
<dbReference type="InterPro" id="IPR052523">
    <property type="entry name" value="Trichothecene_AcTrans"/>
</dbReference>
<dbReference type="Pfam" id="PF00583">
    <property type="entry name" value="Acetyltransf_1"/>
    <property type="match status" value="1"/>
</dbReference>
<gene>
    <name evidence="3" type="ORF">SLS59_009805</name>
</gene>
<protein>
    <recommendedName>
        <fullName evidence="2">N-acetyltransferase domain-containing protein</fullName>
    </recommendedName>
</protein>
<feature type="domain" description="N-acetyltransferase" evidence="2">
    <location>
        <begin position="237"/>
        <end position="386"/>
    </location>
</feature>
<dbReference type="EMBL" id="JAKIXB020000047">
    <property type="protein sequence ID" value="KAL1592452.1"/>
    <property type="molecule type" value="Genomic_DNA"/>
</dbReference>
<keyword evidence="4" id="KW-1185">Reference proteome</keyword>
<evidence type="ECO:0000256" key="1">
    <source>
        <dbReference type="SAM" id="Coils"/>
    </source>
</evidence>
<dbReference type="SUPFAM" id="SSF52540">
    <property type="entry name" value="P-loop containing nucleoside triphosphate hydrolases"/>
    <property type="match status" value="1"/>
</dbReference>
<dbReference type="SUPFAM" id="SSF55729">
    <property type="entry name" value="Acyl-CoA N-acyltransferases (Nat)"/>
    <property type="match status" value="1"/>
</dbReference>
<dbReference type="InterPro" id="IPR000182">
    <property type="entry name" value="GNAT_dom"/>
</dbReference>
<accession>A0ABR3QKU3</accession>
<feature type="coiled-coil region" evidence="1">
    <location>
        <begin position="20"/>
        <end position="47"/>
    </location>
</feature>
<dbReference type="InterPro" id="IPR027417">
    <property type="entry name" value="P-loop_NTPase"/>
</dbReference>
<evidence type="ECO:0000259" key="2">
    <source>
        <dbReference type="PROSITE" id="PS51186"/>
    </source>
</evidence>
<comment type="caution">
    <text evidence="3">The sequence shown here is derived from an EMBL/GenBank/DDBJ whole genome shotgun (WGS) entry which is preliminary data.</text>
</comment>
<dbReference type="PANTHER" id="PTHR42791">
    <property type="entry name" value="GNAT FAMILY ACETYLTRANSFERASE"/>
    <property type="match status" value="1"/>
</dbReference>
<name>A0ABR3QKU3_9PLEO</name>
<evidence type="ECO:0000313" key="3">
    <source>
        <dbReference type="EMBL" id="KAL1592452.1"/>
    </source>
</evidence>
<dbReference type="CDD" id="cd04301">
    <property type="entry name" value="NAT_SF"/>
    <property type="match status" value="1"/>
</dbReference>
<dbReference type="PROSITE" id="PS51186">
    <property type="entry name" value="GNAT"/>
    <property type="match status" value="1"/>
</dbReference>
<organism evidence="3 4">
    <name type="scientific">Nothophoma quercina</name>
    <dbReference type="NCBI Taxonomy" id="749835"/>
    <lineage>
        <taxon>Eukaryota</taxon>
        <taxon>Fungi</taxon>
        <taxon>Dikarya</taxon>
        <taxon>Ascomycota</taxon>
        <taxon>Pezizomycotina</taxon>
        <taxon>Dothideomycetes</taxon>
        <taxon>Pleosporomycetidae</taxon>
        <taxon>Pleosporales</taxon>
        <taxon>Pleosporineae</taxon>
        <taxon>Didymellaceae</taxon>
        <taxon>Nothophoma</taxon>
    </lineage>
</organism>
<dbReference type="PANTHER" id="PTHR42791:SF1">
    <property type="entry name" value="N-ACETYLTRANSFERASE DOMAIN-CONTAINING PROTEIN"/>
    <property type="match status" value="1"/>
</dbReference>